<evidence type="ECO:0000259" key="1">
    <source>
        <dbReference type="PROSITE" id="PS50883"/>
    </source>
</evidence>
<dbReference type="InterPro" id="IPR001633">
    <property type="entry name" value="EAL_dom"/>
</dbReference>
<evidence type="ECO:0000313" key="2">
    <source>
        <dbReference type="EMBL" id="QKS51900.1"/>
    </source>
</evidence>
<keyword evidence="3" id="KW-1185">Reference proteome</keyword>
<name>A0A6N1AK65_9PROT</name>
<organism evidence="2 3">
    <name type="scientific">Azospirillum oryzae</name>
    <dbReference type="NCBI Taxonomy" id="286727"/>
    <lineage>
        <taxon>Bacteria</taxon>
        <taxon>Pseudomonadati</taxon>
        <taxon>Pseudomonadota</taxon>
        <taxon>Alphaproteobacteria</taxon>
        <taxon>Rhodospirillales</taxon>
        <taxon>Azospirillaceae</taxon>
        <taxon>Azospirillum</taxon>
    </lineage>
</organism>
<reference evidence="2 3" key="1">
    <citation type="submission" date="2020-06" db="EMBL/GenBank/DDBJ databases">
        <title>Complete genome of Azosprillum oryzae KACC14407.</title>
        <authorList>
            <person name="Kim M."/>
            <person name="Park Y.-J."/>
            <person name="Shin J.-H."/>
        </authorList>
    </citation>
    <scope>NUCLEOTIDE SEQUENCE [LARGE SCALE GENOMIC DNA]</scope>
    <source>
        <strain evidence="2 3">KACC 14407</strain>
    </source>
</reference>
<dbReference type="OrthoDB" id="7251575at2"/>
<dbReference type="AlphaFoldDB" id="A0A6N1AK65"/>
<accession>A0A6N1AK65</accession>
<dbReference type="InterPro" id="IPR035965">
    <property type="entry name" value="PAS-like_dom_sf"/>
</dbReference>
<dbReference type="PANTHER" id="PTHR33121:SF79">
    <property type="entry name" value="CYCLIC DI-GMP PHOSPHODIESTERASE PDED-RELATED"/>
    <property type="match status" value="1"/>
</dbReference>
<dbReference type="Pfam" id="PF00563">
    <property type="entry name" value="EAL"/>
    <property type="match status" value="1"/>
</dbReference>
<dbReference type="Gene3D" id="3.30.450.20">
    <property type="entry name" value="PAS domain"/>
    <property type="match status" value="1"/>
</dbReference>
<dbReference type="Proteomes" id="UP000509702">
    <property type="component" value="Chromosome"/>
</dbReference>
<dbReference type="SUPFAM" id="SSF141868">
    <property type="entry name" value="EAL domain-like"/>
    <property type="match status" value="1"/>
</dbReference>
<dbReference type="SUPFAM" id="SSF55785">
    <property type="entry name" value="PYP-like sensor domain (PAS domain)"/>
    <property type="match status" value="1"/>
</dbReference>
<dbReference type="Gene3D" id="3.20.20.450">
    <property type="entry name" value="EAL domain"/>
    <property type="match status" value="1"/>
</dbReference>
<dbReference type="SMART" id="SM00052">
    <property type="entry name" value="EAL"/>
    <property type="match status" value="1"/>
</dbReference>
<dbReference type="PROSITE" id="PS50883">
    <property type="entry name" value="EAL"/>
    <property type="match status" value="1"/>
</dbReference>
<dbReference type="CDD" id="cd01948">
    <property type="entry name" value="EAL"/>
    <property type="match status" value="1"/>
</dbReference>
<dbReference type="EMBL" id="CP054619">
    <property type="protein sequence ID" value="QKS51900.1"/>
    <property type="molecule type" value="Genomic_DNA"/>
</dbReference>
<dbReference type="KEGG" id="aoz:HUE56_15775"/>
<protein>
    <submittedName>
        <fullName evidence="2">EAL domain-containing protein</fullName>
    </submittedName>
</protein>
<feature type="domain" description="EAL" evidence="1">
    <location>
        <begin position="328"/>
        <end position="577"/>
    </location>
</feature>
<dbReference type="InterPro" id="IPR035919">
    <property type="entry name" value="EAL_sf"/>
</dbReference>
<dbReference type="PANTHER" id="PTHR33121">
    <property type="entry name" value="CYCLIC DI-GMP PHOSPHODIESTERASE PDEF"/>
    <property type="match status" value="1"/>
</dbReference>
<evidence type="ECO:0000313" key="3">
    <source>
        <dbReference type="Proteomes" id="UP000509702"/>
    </source>
</evidence>
<dbReference type="GO" id="GO:0071111">
    <property type="term" value="F:cyclic-guanylate-specific phosphodiesterase activity"/>
    <property type="evidence" value="ECO:0007669"/>
    <property type="project" value="InterPro"/>
</dbReference>
<dbReference type="InterPro" id="IPR050706">
    <property type="entry name" value="Cyclic-di-GMP_PDE-like"/>
</dbReference>
<proteinExistence type="predicted"/>
<gene>
    <name evidence="2" type="ORF">HUE56_15775</name>
</gene>
<sequence>MTMPLAQDSAGRSAPVIAPAIGPVVTPAAGPAAPRRQASSRDRDRFVGFAFAAADLLIETDAQGNILFSAGARCRLTKGEVGGLVGTNLMEVVAPGDRKYVHVLFDRIREKARIKPSRVLFQAFDGQQFPALLGGCRLDSCPGSLFLTVLLTAPQRHGAGAAAAAQGELLDQTGFAGILEERILAAREKGLDQGLTLLLVEGLQAMVEAMPEGAAAEVREGIDAYLRGISADGDSAGQLTGDRYGIVHTTDIDGNEVQGHIAQIIEAAGGALPGGIRSWTLDMADDRLDAADAARALVYTVQAFASAQGGEFTISSLEDGANRLMAGAVERIGQLRATIDNRDFIVVYQPIVDIGTGAVHHLEALTRVDGMKSPADFITFAEDVGLIYDFDLLLTRTVLDTLQEFRKEPKLPDVAINLSAKTLMSPIFLKQFQSVVAPYGDLAAKLLIEVTETVVVTDIAKLNEVLQKLREGGFRICLDDVGAGSTSFQSLYGIQADYAKIDGSFVRGAVGNPRDMAMLRSMVDVCRQLGLDLIGEQVEETVHADLLTGLGVSLAQGFLFSRPSRDFAYFAKDWSKVRSGGKVLLKG</sequence>